<evidence type="ECO:0000256" key="1">
    <source>
        <dbReference type="SAM" id="MobiDB-lite"/>
    </source>
</evidence>
<evidence type="ECO:0000259" key="2">
    <source>
        <dbReference type="Pfam" id="PF14616"/>
    </source>
</evidence>
<feature type="compositionally biased region" description="Low complexity" evidence="1">
    <location>
        <begin position="255"/>
        <end position="265"/>
    </location>
</feature>
<feature type="compositionally biased region" description="Basic and acidic residues" evidence="1">
    <location>
        <begin position="1210"/>
        <end position="1228"/>
    </location>
</feature>
<dbReference type="SUPFAM" id="SSF55979">
    <property type="entry name" value="DNA clamp"/>
    <property type="match status" value="1"/>
</dbReference>
<dbReference type="Proteomes" id="UP000827284">
    <property type="component" value="Unassembled WGS sequence"/>
</dbReference>
<organism evidence="3 4">
    <name type="scientific">Entomortierella parvispora</name>
    <dbReference type="NCBI Taxonomy" id="205924"/>
    <lineage>
        <taxon>Eukaryota</taxon>
        <taxon>Fungi</taxon>
        <taxon>Fungi incertae sedis</taxon>
        <taxon>Mucoromycota</taxon>
        <taxon>Mortierellomycotina</taxon>
        <taxon>Mortierellomycetes</taxon>
        <taxon>Mortierellales</taxon>
        <taxon>Mortierellaceae</taxon>
        <taxon>Entomortierella</taxon>
    </lineage>
</organism>
<dbReference type="GO" id="GO:0030896">
    <property type="term" value="C:checkpoint clamp complex"/>
    <property type="evidence" value="ECO:0007669"/>
    <property type="project" value="InterPro"/>
</dbReference>
<feature type="compositionally biased region" description="Low complexity" evidence="1">
    <location>
        <begin position="629"/>
        <end position="640"/>
    </location>
</feature>
<protein>
    <submittedName>
        <fullName evidence="3">Cell cycle checkpoint control protein RAD9A</fullName>
    </submittedName>
</protein>
<dbReference type="InterPro" id="IPR007268">
    <property type="entry name" value="Rad9/Ddc1"/>
</dbReference>
<name>A0A9P3HID8_9FUNG</name>
<feature type="compositionally biased region" description="Acidic residues" evidence="1">
    <location>
        <begin position="1198"/>
        <end position="1209"/>
    </location>
</feature>
<evidence type="ECO:0000313" key="3">
    <source>
        <dbReference type="EMBL" id="GJJ76983.1"/>
    </source>
</evidence>
<feature type="region of interest" description="Disordered" evidence="1">
    <location>
        <begin position="1168"/>
        <end position="1228"/>
    </location>
</feature>
<proteinExistence type="predicted"/>
<comment type="caution">
    <text evidence="3">The sequence shown here is derived from an EMBL/GenBank/DDBJ whole genome shotgun (WGS) entry which is preliminary data.</text>
</comment>
<dbReference type="Gene3D" id="3.70.10.10">
    <property type="match status" value="1"/>
</dbReference>
<dbReference type="InterPro" id="IPR028012">
    <property type="entry name" value="Rua1_C"/>
</dbReference>
<evidence type="ECO:0000313" key="4">
    <source>
        <dbReference type="Proteomes" id="UP000827284"/>
    </source>
</evidence>
<feature type="compositionally biased region" description="Low complexity" evidence="1">
    <location>
        <begin position="320"/>
        <end position="334"/>
    </location>
</feature>
<dbReference type="PANTHER" id="PTHR15237:SF0">
    <property type="entry name" value="CELL CYCLE CHECKPOINT CONTROL PROTEIN"/>
    <property type="match status" value="1"/>
</dbReference>
<dbReference type="GO" id="GO:0006281">
    <property type="term" value="P:DNA repair"/>
    <property type="evidence" value="ECO:0007669"/>
    <property type="project" value="TreeGrafter"/>
</dbReference>
<feature type="domain" description="Transcription regulator Rua1 C-terminal" evidence="2">
    <location>
        <begin position="649"/>
        <end position="723"/>
    </location>
</feature>
<sequence length="1228" mass="136017">MDSPPNSKATSPLVFSTYTPLFCRSGAPSPWQSCYSPFSQICSAPAPKFRLTSFSPPTPTFNRSQGLLSPTTILSTSSYSSSREPPPEILPTMGLGSFAISTEDGEGRVGLRTHELTQNATIASPTIKSEGKDEPSQTEVDRLLDMLTNIRDMAISPSAFGDVPNSPVRWMSSVASAGPCWTADTNAATMFLHHDKSVLPPVLPSTFTATPPSKLFSPLLSKPRSASVPIMKLSQDTFLHSTLPISASQSGLQVSPYSDTSGSSSPMYGLETLDLRSPSPKRQRTSKYQQRISSRKATKATEPSYQSGLVSDQEHDSFDELLSSSDTDSTASTACSTHAHQETCSSAQHENFSDGRRWVIGRGAMNEGMELDEFNNMESQRCKRPLFTSSWAGSNHGLDLRRTFSTLKRDNPQDPDCFRNQTPYSDPMVAVNKCVESSPSLTGPDNNISVASLDAGRDIQPDSQPFMTFYYSLERRQCCDNSAHSHNTSTSSERVLKDREAAPSTFRMRLRSGRQVLSGGRNKPTLSIGFHVANDSSFIDESTLQHDKELSASHLHPQIKVKDEDCAAPDRRRKKGARHISSADPDKNNDSPLAGLTPRQLRNIDLRHLYPRFFALRIACDTSPHCLSKRGTSSSSSRTSQAVFNPPRSDDDLYTPRWTKGTGREKVGLCPICMPEREFWQKMKCSAYWYHLHYHHGISAQTGAAYPAPELIEFKDFGFLTAMQNKSTKSRRLLSILPTAGQYDADFQATSSADDDSHILTRLEVKEMISEPDSSACQELFEEALTRLKGVFLSSTFFLSHPSIHSSPPASHAMKAVIPSVSIKGFQAVLACLSKLGDDVIIEARPDRLLFSTMNITRSAHACFTFTRSFFESYHVDVTAPAIQQDTKGPFLRCKVLARALVSACKIRGNISEKTDKLNLVLDAAEGVGENCRLAIDIVFKHGFIKIHKLLYEACPENVGIVSSKETSRNYWRLPAAALNGLPENFPSKIEEITIRCLQVGLEFRTNTATIESDSAIPTKVGRTCVPLHRSGMEIYNLQEETDITIAMKEFKAIIAFAVTLRLPLDCFFDSNNRSIALTVVSDNILTGTFEMASIAEKEDIPESQMSAGHAAPSSSSTGMFAPQFVPPSTEGLDLTQPENALFLDNEEDWGNALDEFDMEEQALQDNRTYRNPQQTQPEQQTQSDQQSQQQQKTQNDVEMEEATFEIEERDFLPPDKPSKRRRFIFDE</sequence>
<keyword evidence="4" id="KW-1185">Reference proteome</keyword>
<dbReference type="EMBL" id="BQFW01000013">
    <property type="protein sequence ID" value="GJJ76983.1"/>
    <property type="molecule type" value="Genomic_DNA"/>
</dbReference>
<feature type="compositionally biased region" description="Low complexity" evidence="1">
    <location>
        <begin position="482"/>
        <end position="492"/>
    </location>
</feature>
<feature type="compositionally biased region" description="Basic and acidic residues" evidence="1">
    <location>
        <begin position="561"/>
        <end position="570"/>
    </location>
</feature>
<feature type="region of interest" description="Disordered" evidence="1">
    <location>
        <begin position="1102"/>
        <end position="1135"/>
    </location>
</feature>
<feature type="region of interest" description="Disordered" evidence="1">
    <location>
        <begin position="628"/>
        <end position="657"/>
    </location>
</feature>
<reference evidence="3" key="2">
    <citation type="journal article" date="2022" name="Microbiol. Resour. Announc.">
        <title>Whole-Genome Sequence of Entomortierella parvispora E1425, a Mucoromycotan Fungus Associated with Burkholderiaceae-Related Endosymbiotic Bacteria.</title>
        <authorList>
            <person name="Herlambang A."/>
            <person name="Guo Y."/>
            <person name="Takashima Y."/>
            <person name="Narisawa K."/>
            <person name="Ohta H."/>
            <person name="Nishizawa T."/>
        </authorList>
    </citation>
    <scope>NUCLEOTIDE SEQUENCE</scope>
    <source>
        <strain evidence="3">E1425</strain>
    </source>
</reference>
<dbReference type="OrthoDB" id="60092at2759"/>
<dbReference type="GO" id="GO:0031573">
    <property type="term" value="P:mitotic intra-S DNA damage checkpoint signaling"/>
    <property type="evidence" value="ECO:0007669"/>
    <property type="project" value="TreeGrafter"/>
</dbReference>
<accession>A0A9P3HID8</accession>
<feature type="region of interest" description="Disordered" evidence="1">
    <location>
        <begin position="482"/>
        <end position="505"/>
    </location>
</feature>
<dbReference type="PANTHER" id="PTHR15237">
    <property type="entry name" value="DNA REPAIR PROTEIN RAD9"/>
    <property type="match status" value="1"/>
</dbReference>
<dbReference type="Pfam" id="PF04139">
    <property type="entry name" value="Rad9"/>
    <property type="match status" value="1"/>
</dbReference>
<feature type="region of interest" description="Disordered" evidence="1">
    <location>
        <begin position="250"/>
        <end position="334"/>
    </location>
</feature>
<dbReference type="GO" id="GO:0000076">
    <property type="term" value="P:DNA replication checkpoint signaling"/>
    <property type="evidence" value="ECO:0007669"/>
    <property type="project" value="TreeGrafter"/>
</dbReference>
<dbReference type="GO" id="GO:0071479">
    <property type="term" value="P:cellular response to ionizing radiation"/>
    <property type="evidence" value="ECO:0007669"/>
    <property type="project" value="TreeGrafter"/>
</dbReference>
<dbReference type="InterPro" id="IPR046938">
    <property type="entry name" value="DNA_clamp_sf"/>
</dbReference>
<feature type="compositionally biased region" description="Polar residues" evidence="1">
    <location>
        <begin position="301"/>
        <end position="310"/>
    </location>
</feature>
<gene>
    <name evidence="3" type="ORF">EMPS_09342</name>
</gene>
<dbReference type="AlphaFoldDB" id="A0A9P3HID8"/>
<reference evidence="3" key="1">
    <citation type="submission" date="2021-11" db="EMBL/GenBank/DDBJ databases">
        <authorList>
            <person name="Herlambang A."/>
            <person name="Guo Y."/>
            <person name="Takashima Y."/>
            <person name="Nishizawa T."/>
        </authorList>
    </citation>
    <scope>NUCLEOTIDE SEQUENCE</scope>
    <source>
        <strain evidence="3">E1425</strain>
    </source>
</reference>
<feature type="compositionally biased region" description="Low complexity" evidence="1">
    <location>
        <begin position="1174"/>
        <end position="1195"/>
    </location>
</feature>
<feature type="region of interest" description="Disordered" evidence="1">
    <location>
        <begin position="561"/>
        <end position="596"/>
    </location>
</feature>
<dbReference type="Pfam" id="PF14616">
    <property type="entry name" value="Rua1_C"/>
    <property type="match status" value="1"/>
</dbReference>